<dbReference type="OrthoDB" id="3208998at2"/>
<proteinExistence type="predicted"/>
<dbReference type="GO" id="GO:0015079">
    <property type="term" value="F:potassium ion transmembrane transporter activity"/>
    <property type="evidence" value="ECO:0007669"/>
    <property type="project" value="InterPro"/>
</dbReference>
<comment type="caution">
    <text evidence="7">The sequence shown here is derived from an EMBL/GenBank/DDBJ whole genome shotgun (WGS) entry which is preliminary data.</text>
</comment>
<dbReference type="InterPro" id="IPR050721">
    <property type="entry name" value="Trk_Ktr_HKT_K-transport"/>
</dbReference>
<dbReference type="EMBL" id="SZPY01000003">
    <property type="protein sequence ID" value="TKI61750.1"/>
    <property type="molecule type" value="Genomic_DNA"/>
</dbReference>
<keyword evidence="2" id="KW-0813">Transport</keyword>
<dbReference type="InterPro" id="IPR006036">
    <property type="entry name" value="K_uptake_TrkA"/>
</dbReference>
<reference evidence="7 8" key="1">
    <citation type="submission" date="2019-04" db="EMBL/GenBank/DDBJ databases">
        <authorList>
            <person name="Dong K."/>
        </authorList>
    </citation>
    <scope>NUCLEOTIDE SEQUENCE [LARGE SCALE GENOMIC DNA]</scope>
    <source>
        <strain evidence="8">dk3543</strain>
    </source>
</reference>
<evidence type="ECO:0000259" key="6">
    <source>
        <dbReference type="PROSITE" id="PS51202"/>
    </source>
</evidence>
<accession>A0A4U2YLE6</accession>
<evidence type="ECO:0000256" key="3">
    <source>
        <dbReference type="ARBA" id="ARBA00022958"/>
    </source>
</evidence>
<dbReference type="InterPro" id="IPR003148">
    <property type="entry name" value="RCK_N"/>
</dbReference>
<keyword evidence="3" id="KW-0630">Potassium</keyword>
<dbReference type="InterPro" id="IPR006037">
    <property type="entry name" value="RCK_C"/>
</dbReference>
<keyword evidence="2" id="KW-0633">Potassium transport</keyword>
<dbReference type="SUPFAM" id="SSF51735">
    <property type="entry name" value="NAD(P)-binding Rossmann-fold domains"/>
    <property type="match status" value="1"/>
</dbReference>
<feature type="domain" description="RCK N-terminal" evidence="5">
    <location>
        <begin position="1"/>
        <end position="118"/>
    </location>
</feature>
<protein>
    <recommendedName>
        <fullName evidence="1">Trk system potassium uptake protein TrkA</fullName>
    </recommendedName>
</protein>
<feature type="domain" description="RCK C-terminal" evidence="6">
    <location>
        <begin position="134"/>
        <end position="216"/>
    </location>
</feature>
<evidence type="ECO:0000313" key="8">
    <source>
        <dbReference type="Proteomes" id="UP000307808"/>
    </source>
</evidence>
<dbReference type="PRINTS" id="PR00335">
    <property type="entry name" value="KUPTAKETRKA"/>
</dbReference>
<dbReference type="PANTHER" id="PTHR43833:SF8">
    <property type="entry name" value="TRK SYSTEM POTASSIUM UPTAKE PROTEIN TRKA"/>
    <property type="match status" value="1"/>
</dbReference>
<name>A0A4U2YLE6_9ACTN</name>
<dbReference type="PANTHER" id="PTHR43833">
    <property type="entry name" value="POTASSIUM CHANNEL PROTEIN 2-RELATED-RELATED"/>
    <property type="match status" value="1"/>
</dbReference>
<dbReference type="AlphaFoldDB" id="A0A4U2YLE6"/>
<evidence type="ECO:0000256" key="2">
    <source>
        <dbReference type="ARBA" id="ARBA00022538"/>
    </source>
</evidence>
<evidence type="ECO:0000256" key="1">
    <source>
        <dbReference type="ARBA" id="ARBA00017378"/>
    </source>
</evidence>
<dbReference type="PROSITE" id="PS51202">
    <property type="entry name" value="RCK_C"/>
    <property type="match status" value="1"/>
</dbReference>
<dbReference type="Gene3D" id="3.40.50.720">
    <property type="entry name" value="NAD(P)-binding Rossmann-like Domain"/>
    <property type="match status" value="1"/>
</dbReference>
<dbReference type="InterPro" id="IPR036291">
    <property type="entry name" value="NAD(P)-bd_dom_sf"/>
</dbReference>
<sequence>MHVVIMGCGRVGSTLARSLEDRNHTVSVIDTDPDAFRRLGADFNGDKITGVGFDQGVLEKAGVRRADAFAAVSSGDNSNIIAARVARETFGIPQVVARIYDPGRAEVYQRLGITTVATVRWTADQIMRRILPAGAEPNFRDPTGTIRLDQVPMTEKWIGQRTVVFQMQTRSRIAWIDRLGEGMLPNRESVIQEGDVLHLVMREATAAETYRAIEQGPEEEY</sequence>
<evidence type="ECO:0000313" key="7">
    <source>
        <dbReference type="EMBL" id="TKI61750.1"/>
    </source>
</evidence>
<keyword evidence="4" id="KW-0520">NAD</keyword>
<evidence type="ECO:0000256" key="4">
    <source>
        <dbReference type="ARBA" id="ARBA00023027"/>
    </source>
</evidence>
<evidence type="ECO:0000259" key="5">
    <source>
        <dbReference type="PROSITE" id="PS51201"/>
    </source>
</evidence>
<dbReference type="GO" id="GO:0005886">
    <property type="term" value="C:plasma membrane"/>
    <property type="evidence" value="ECO:0007669"/>
    <property type="project" value="InterPro"/>
</dbReference>
<gene>
    <name evidence="7" type="ORF">FC770_13440</name>
</gene>
<keyword evidence="8" id="KW-1185">Reference proteome</keyword>
<keyword evidence="2" id="KW-0406">Ion transport</keyword>
<dbReference type="Pfam" id="PF02254">
    <property type="entry name" value="TrkA_N"/>
    <property type="match status" value="1"/>
</dbReference>
<organism evidence="7 8">
    <name type="scientific">Nocardioides jishulii</name>
    <dbReference type="NCBI Taxonomy" id="2575440"/>
    <lineage>
        <taxon>Bacteria</taxon>
        <taxon>Bacillati</taxon>
        <taxon>Actinomycetota</taxon>
        <taxon>Actinomycetes</taxon>
        <taxon>Propionibacteriales</taxon>
        <taxon>Nocardioidaceae</taxon>
        <taxon>Nocardioides</taxon>
    </lineage>
</organism>
<dbReference type="PROSITE" id="PS51201">
    <property type="entry name" value="RCK_N"/>
    <property type="match status" value="1"/>
</dbReference>
<dbReference type="Proteomes" id="UP000307808">
    <property type="component" value="Unassembled WGS sequence"/>
</dbReference>